<dbReference type="InterPro" id="IPR000674">
    <property type="entry name" value="Ald_Oxase/Xan_DH_a/b"/>
</dbReference>
<dbReference type="Pfam" id="PF01315">
    <property type="entry name" value="Ald_Xan_dh_C"/>
    <property type="match status" value="1"/>
</dbReference>
<dbReference type="AlphaFoldDB" id="A0A0N0FYD6"/>
<dbReference type="PANTHER" id="PTHR11908">
    <property type="entry name" value="XANTHINE DEHYDROGENASE"/>
    <property type="match status" value="1"/>
</dbReference>
<gene>
    <name evidence="2" type="ORF">ALP13_00646</name>
</gene>
<dbReference type="InterPro" id="IPR016208">
    <property type="entry name" value="Ald_Oxase/xanthine_DH-like"/>
</dbReference>
<dbReference type="EMBL" id="RBUQ01000328">
    <property type="protein sequence ID" value="RMV29268.1"/>
    <property type="molecule type" value="Genomic_DNA"/>
</dbReference>
<evidence type="ECO:0000313" key="3">
    <source>
        <dbReference type="Proteomes" id="UP000271631"/>
    </source>
</evidence>
<dbReference type="Proteomes" id="UP000271631">
    <property type="component" value="Unassembled WGS sequence"/>
</dbReference>
<dbReference type="Gene3D" id="3.90.1170.50">
    <property type="entry name" value="Aldehyde oxidase/xanthine dehydrogenase, a/b hammerhead"/>
    <property type="match status" value="1"/>
</dbReference>
<dbReference type="SUPFAM" id="SSF54665">
    <property type="entry name" value="CO dehydrogenase molybdoprotein N-domain-like"/>
    <property type="match status" value="1"/>
</dbReference>
<sequence length="75" mass="7920">MNQPFSPMGKPVDRVDGRLKVTGGARYAGEYPEEGLLHGSVVSSTIAKGRVLSIDSSEAMKVPGVVAVLDHSNRP</sequence>
<evidence type="ECO:0000313" key="2">
    <source>
        <dbReference type="EMBL" id="RMV29268.1"/>
    </source>
</evidence>
<organism evidence="2 3">
    <name type="scientific">Pseudomonas syringae pv. maculicola</name>
    <dbReference type="NCBI Taxonomy" id="59511"/>
    <lineage>
        <taxon>Bacteria</taxon>
        <taxon>Pseudomonadati</taxon>
        <taxon>Pseudomonadota</taxon>
        <taxon>Gammaproteobacteria</taxon>
        <taxon>Pseudomonadales</taxon>
        <taxon>Pseudomonadaceae</taxon>
        <taxon>Pseudomonas</taxon>
    </lineage>
</organism>
<dbReference type="GO" id="GO:0005506">
    <property type="term" value="F:iron ion binding"/>
    <property type="evidence" value="ECO:0007669"/>
    <property type="project" value="InterPro"/>
</dbReference>
<protein>
    <submittedName>
        <fullName evidence="2">Aldehyde oxidase and xanthine dehydrogenase protein</fullName>
    </submittedName>
</protein>
<comment type="caution">
    <text evidence="2">The sequence shown here is derived from an EMBL/GenBank/DDBJ whole genome shotgun (WGS) entry which is preliminary data.</text>
</comment>
<dbReference type="RefSeq" id="WP_375233344.1">
    <property type="nucleotide sequence ID" value="NZ_JAEVFP010000089.1"/>
</dbReference>
<dbReference type="GO" id="GO:0016491">
    <property type="term" value="F:oxidoreductase activity"/>
    <property type="evidence" value="ECO:0007669"/>
    <property type="project" value="InterPro"/>
</dbReference>
<feature type="domain" description="Aldehyde oxidase/xanthine dehydrogenase a/b hammerhead" evidence="1">
    <location>
        <begin position="22"/>
        <end position="75"/>
    </location>
</feature>
<reference evidence="2 3" key="1">
    <citation type="submission" date="2018-08" db="EMBL/GenBank/DDBJ databases">
        <title>Recombination of ecologically and evolutionarily significant loci maintains genetic cohesion in the Pseudomonas syringae species complex.</title>
        <authorList>
            <person name="Dillon M."/>
            <person name="Thakur S."/>
            <person name="Almeida R.N.D."/>
            <person name="Weir B.S."/>
            <person name="Guttman D.S."/>
        </authorList>
    </citation>
    <scope>NUCLEOTIDE SEQUENCE [LARGE SCALE GENOMIC DNA]</scope>
    <source>
        <strain evidence="2 3">ICMP 11281</strain>
    </source>
</reference>
<dbReference type="SMART" id="SM01008">
    <property type="entry name" value="Ald_Xan_dh_C"/>
    <property type="match status" value="1"/>
</dbReference>
<name>A0A0N0FYD6_PSEYM</name>
<proteinExistence type="predicted"/>
<accession>A0A0N0FYD6</accession>
<evidence type="ECO:0000259" key="1">
    <source>
        <dbReference type="SMART" id="SM01008"/>
    </source>
</evidence>
<dbReference type="InterPro" id="IPR036856">
    <property type="entry name" value="Ald_Oxase/Xan_DH_a/b_sf"/>
</dbReference>
<dbReference type="PANTHER" id="PTHR11908:SF153">
    <property type="entry name" value="DEHYDROGENASE"/>
    <property type="match status" value="1"/>
</dbReference>